<reference evidence="1 2" key="1">
    <citation type="submission" date="2022-09" db="EMBL/GenBank/DDBJ databases">
        <title>Chelativorans salina sp. nov., a novel slightly halophilic bacterium isolated from a saline lake sediment enrichment.</title>
        <authorList>
            <person name="Gao L."/>
            <person name="Fang B.-Z."/>
            <person name="Li W.-J."/>
        </authorList>
    </citation>
    <scope>NUCLEOTIDE SEQUENCE [LARGE SCALE GENOMIC DNA]</scope>
    <source>
        <strain evidence="1 2">EGI FJ00035</strain>
    </source>
</reference>
<organism evidence="1 2">
    <name type="scientific">Chelativorans salis</name>
    <dbReference type="NCBI Taxonomy" id="2978478"/>
    <lineage>
        <taxon>Bacteria</taxon>
        <taxon>Pseudomonadati</taxon>
        <taxon>Pseudomonadota</taxon>
        <taxon>Alphaproteobacteria</taxon>
        <taxon>Hyphomicrobiales</taxon>
        <taxon>Phyllobacteriaceae</taxon>
        <taxon>Chelativorans</taxon>
    </lineage>
</organism>
<name>A0ABT2LSV5_9HYPH</name>
<evidence type="ECO:0000313" key="1">
    <source>
        <dbReference type="EMBL" id="MCT7376264.1"/>
    </source>
</evidence>
<accession>A0ABT2LSV5</accession>
<dbReference type="RefSeq" id="WP_260904030.1">
    <property type="nucleotide sequence ID" value="NZ_JAOCZP010000004.1"/>
</dbReference>
<dbReference type="EMBL" id="JAOCZP010000004">
    <property type="protein sequence ID" value="MCT7376264.1"/>
    <property type="molecule type" value="Genomic_DNA"/>
</dbReference>
<comment type="caution">
    <text evidence="1">The sequence shown here is derived from an EMBL/GenBank/DDBJ whole genome shotgun (WGS) entry which is preliminary data.</text>
</comment>
<keyword evidence="2" id="KW-1185">Reference proteome</keyword>
<gene>
    <name evidence="1" type="ORF">N5A92_14595</name>
</gene>
<proteinExistence type="predicted"/>
<sequence>MKAIEMRDTGVMAVPDSKDMAADPIAAWRRGRTRPMEKGDIASVAKLFNCIFRKNEAEGSPELHRYLETVTFSSPLYTPENGSIVHENAQGEIDSAILSVPMQLRVGKRTLTARLLCAFMAKDKSGALGAAHLARTLRAKHQDFCFSDNASPRSADHWEAGGGRVLPVQSLEWQRVFRPFTSFLQRLFAAAPALRKLPLRVITVPLDRLARRLLPSFKPAAGPGYRIAPAGYEEFREYACTVLKRFYVRPAWSREEFSWLIGLASQNTACGPLNCRKILDPKGETAGFVLYFGEANGIARVLNLICAQGREREVIEQLCAFFDAEGYCDARGMAQPFLMKAIMRQRQLTFRHSGYFCMASRHPEIVDAVLDDNMYIGGLASESWSNLLVAF</sequence>
<protein>
    <submittedName>
        <fullName evidence="1">GNAT family N-acetyltransferase</fullName>
    </submittedName>
</protein>
<evidence type="ECO:0000313" key="2">
    <source>
        <dbReference type="Proteomes" id="UP001320831"/>
    </source>
</evidence>
<dbReference type="Proteomes" id="UP001320831">
    <property type="component" value="Unassembled WGS sequence"/>
</dbReference>